<keyword evidence="6" id="KW-0732">Signal</keyword>
<feature type="domain" description="Protein kinase" evidence="18">
    <location>
        <begin position="294"/>
        <end position="519"/>
    </location>
</feature>
<proteinExistence type="predicted"/>
<dbReference type="Pfam" id="PF01657">
    <property type="entry name" value="Stress-antifung"/>
    <property type="match status" value="2"/>
</dbReference>
<sequence>MRGVEETQVNRTNDVHGLAMCRGDLELPQGCSPCIQHAISEIGKLCPYMKNAAVFYDHCYLHYGNESFIGEMVGEEESRKSINNITKVNQEKFNKVREKLISKLLVEATNGTSSPKFFAAEEDSVSSDLSVFGLLQCIPDLSTKQCKRCLNYHVKDLPEYAGFSAGFLSIGYSCFLRYENKLFYNKPSLPPPLPSPSSPPPPSPSSPPPLPSPPPEISDDNEGNKLSTWKIIIIVASLVMGLTLILSLIGFRIWRKKKDKIDERGLLNEDKKLVKNVEYLSMKFEDLEIATNHFSQENKIGQGGFGFVYKGILDDQEITVKRLIDKDSLQGPDQLEKEVNLLAGLQHKNLVSLYGYCIERGEMLLVYEYMPNGSLEKHLFDPTPSMGVLNWNSRLNIIDGILKGIRYFHEDSRLKIFHCDLKPENILLDSNMTPKISDFGISKYFDVNQTRECTTINIVGTSGYMVPEYRFFGNFSTKSDMYSLGVMLIEILTGKRWSRQINSCEKANNLKSNVSKFHY</sequence>
<accession>A0A0K9PB10</accession>
<name>A0A0K9PB10_ZOSMR</name>
<evidence type="ECO:0000256" key="10">
    <source>
        <dbReference type="ARBA" id="ARBA00022840"/>
    </source>
</evidence>
<feature type="domain" description="Gnk2-homologous" evidence="19">
    <location>
        <begin position="1"/>
        <end position="68"/>
    </location>
</feature>
<dbReference type="Gene3D" id="1.10.510.10">
    <property type="entry name" value="Transferase(Phosphotransferase) domain 1"/>
    <property type="match status" value="1"/>
</dbReference>
<evidence type="ECO:0000256" key="13">
    <source>
        <dbReference type="ARBA" id="ARBA00023180"/>
    </source>
</evidence>
<feature type="transmembrane region" description="Helical" evidence="17">
    <location>
        <begin position="231"/>
        <end position="254"/>
    </location>
</feature>
<dbReference type="GO" id="GO:0007165">
    <property type="term" value="P:signal transduction"/>
    <property type="evidence" value="ECO:0000318"/>
    <property type="project" value="GO_Central"/>
</dbReference>
<dbReference type="FunFam" id="1.10.510.10:FF:001023">
    <property type="entry name" value="Os07g0541700 protein"/>
    <property type="match status" value="1"/>
</dbReference>
<dbReference type="SMART" id="SM00220">
    <property type="entry name" value="S_TKc"/>
    <property type="match status" value="1"/>
</dbReference>
<keyword evidence="12 17" id="KW-0472">Membrane</keyword>
<comment type="caution">
    <text evidence="20">The sequence shown here is derived from an EMBL/GenBank/DDBJ whole genome shotgun (WGS) entry which is preliminary data.</text>
</comment>
<organism evidence="20 21">
    <name type="scientific">Zostera marina</name>
    <name type="common">Eelgrass</name>
    <dbReference type="NCBI Taxonomy" id="29655"/>
    <lineage>
        <taxon>Eukaryota</taxon>
        <taxon>Viridiplantae</taxon>
        <taxon>Streptophyta</taxon>
        <taxon>Embryophyta</taxon>
        <taxon>Tracheophyta</taxon>
        <taxon>Spermatophyta</taxon>
        <taxon>Magnoliopsida</taxon>
        <taxon>Liliopsida</taxon>
        <taxon>Zosteraceae</taxon>
        <taxon>Zostera</taxon>
    </lineage>
</organism>
<evidence type="ECO:0000256" key="17">
    <source>
        <dbReference type="SAM" id="Phobius"/>
    </source>
</evidence>
<dbReference type="Gene3D" id="3.30.200.20">
    <property type="entry name" value="Phosphorylase Kinase, domain 1"/>
    <property type="match status" value="1"/>
</dbReference>
<evidence type="ECO:0000256" key="9">
    <source>
        <dbReference type="ARBA" id="ARBA00022777"/>
    </source>
</evidence>
<evidence type="ECO:0000256" key="7">
    <source>
        <dbReference type="ARBA" id="ARBA00022737"/>
    </source>
</evidence>
<keyword evidence="7" id="KW-0677">Repeat</keyword>
<feature type="domain" description="Gnk2-homologous" evidence="19">
    <location>
        <begin position="75"/>
        <end position="183"/>
    </location>
</feature>
<keyword evidence="3" id="KW-0723">Serine/threonine-protein kinase</keyword>
<evidence type="ECO:0000256" key="2">
    <source>
        <dbReference type="ARBA" id="ARBA00012513"/>
    </source>
</evidence>
<evidence type="ECO:0000256" key="3">
    <source>
        <dbReference type="ARBA" id="ARBA00022527"/>
    </source>
</evidence>
<evidence type="ECO:0000256" key="5">
    <source>
        <dbReference type="ARBA" id="ARBA00022692"/>
    </source>
</evidence>
<dbReference type="CDD" id="cd23509">
    <property type="entry name" value="Gnk2-like"/>
    <property type="match status" value="2"/>
</dbReference>
<keyword evidence="21" id="KW-1185">Reference proteome</keyword>
<protein>
    <recommendedName>
        <fullName evidence="2">non-specific serine/threonine protein kinase</fullName>
        <ecNumber evidence="2">2.7.11.1</ecNumber>
    </recommendedName>
</protein>
<comment type="catalytic activity">
    <reaction evidence="15">
        <text>L-seryl-[protein] + ATP = O-phospho-L-seryl-[protein] + ADP + H(+)</text>
        <dbReference type="Rhea" id="RHEA:17989"/>
        <dbReference type="Rhea" id="RHEA-COMP:9863"/>
        <dbReference type="Rhea" id="RHEA-COMP:11604"/>
        <dbReference type="ChEBI" id="CHEBI:15378"/>
        <dbReference type="ChEBI" id="CHEBI:29999"/>
        <dbReference type="ChEBI" id="CHEBI:30616"/>
        <dbReference type="ChEBI" id="CHEBI:83421"/>
        <dbReference type="ChEBI" id="CHEBI:456216"/>
        <dbReference type="EC" id="2.7.11.1"/>
    </reaction>
</comment>
<feature type="compositionally biased region" description="Pro residues" evidence="16">
    <location>
        <begin position="191"/>
        <end position="216"/>
    </location>
</feature>
<evidence type="ECO:0000256" key="8">
    <source>
        <dbReference type="ARBA" id="ARBA00022741"/>
    </source>
</evidence>
<dbReference type="GO" id="GO:0006955">
    <property type="term" value="P:immune response"/>
    <property type="evidence" value="ECO:0000318"/>
    <property type="project" value="GO_Central"/>
</dbReference>
<dbReference type="InterPro" id="IPR002902">
    <property type="entry name" value="GNK2"/>
</dbReference>
<keyword evidence="20" id="KW-0675">Receptor</keyword>
<dbReference type="PANTHER" id="PTHR27002:SF804">
    <property type="entry name" value="OS02G0710500 PROTEIN"/>
    <property type="match status" value="1"/>
</dbReference>
<evidence type="ECO:0000313" key="20">
    <source>
        <dbReference type="EMBL" id="KMZ66273.1"/>
    </source>
</evidence>
<keyword evidence="11 17" id="KW-1133">Transmembrane helix</keyword>
<dbReference type="SUPFAM" id="SSF56112">
    <property type="entry name" value="Protein kinase-like (PK-like)"/>
    <property type="match status" value="1"/>
</dbReference>
<keyword evidence="10" id="KW-0067">ATP-binding</keyword>
<dbReference type="GO" id="GO:0004674">
    <property type="term" value="F:protein serine/threonine kinase activity"/>
    <property type="evidence" value="ECO:0000318"/>
    <property type="project" value="GO_Central"/>
</dbReference>
<dbReference type="InterPro" id="IPR008271">
    <property type="entry name" value="Ser/Thr_kinase_AS"/>
</dbReference>
<evidence type="ECO:0000256" key="14">
    <source>
        <dbReference type="ARBA" id="ARBA00047899"/>
    </source>
</evidence>
<comment type="subcellular location">
    <subcellularLocation>
        <location evidence="1">Membrane</location>
        <topology evidence="1">Single-pass membrane protein</topology>
    </subcellularLocation>
</comment>
<dbReference type="Pfam" id="PF00069">
    <property type="entry name" value="Pkinase"/>
    <property type="match status" value="1"/>
</dbReference>
<dbReference type="PROSITE" id="PS50011">
    <property type="entry name" value="PROTEIN_KINASE_DOM"/>
    <property type="match status" value="1"/>
</dbReference>
<evidence type="ECO:0000256" key="15">
    <source>
        <dbReference type="ARBA" id="ARBA00048679"/>
    </source>
</evidence>
<evidence type="ECO:0000259" key="18">
    <source>
        <dbReference type="PROSITE" id="PS50011"/>
    </source>
</evidence>
<dbReference type="OrthoDB" id="696781at2759"/>
<dbReference type="GO" id="GO:0005886">
    <property type="term" value="C:plasma membrane"/>
    <property type="evidence" value="ECO:0000318"/>
    <property type="project" value="GO_Central"/>
</dbReference>
<keyword evidence="8" id="KW-0547">Nucleotide-binding</keyword>
<dbReference type="STRING" id="29655.A0A0K9PB10"/>
<dbReference type="InterPro" id="IPR011009">
    <property type="entry name" value="Kinase-like_dom_sf"/>
</dbReference>
<evidence type="ECO:0000256" key="16">
    <source>
        <dbReference type="SAM" id="MobiDB-lite"/>
    </source>
</evidence>
<dbReference type="Proteomes" id="UP000036987">
    <property type="component" value="Unassembled WGS sequence"/>
</dbReference>
<feature type="region of interest" description="Disordered" evidence="16">
    <location>
        <begin position="191"/>
        <end position="219"/>
    </location>
</feature>
<evidence type="ECO:0000256" key="11">
    <source>
        <dbReference type="ARBA" id="ARBA00022989"/>
    </source>
</evidence>
<dbReference type="InterPro" id="IPR038408">
    <property type="entry name" value="GNK2_sf"/>
</dbReference>
<keyword evidence="9 20" id="KW-0418">Kinase</keyword>
<dbReference type="EC" id="2.7.11.1" evidence="2"/>
<dbReference type="PROSITE" id="PS51473">
    <property type="entry name" value="GNK2"/>
    <property type="match status" value="2"/>
</dbReference>
<evidence type="ECO:0000313" key="21">
    <source>
        <dbReference type="Proteomes" id="UP000036987"/>
    </source>
</evidence>
<dbReference type="PANTHER" id="PTHR27002">
    <property type="entry name" value="RECEPTOR-LIKE SERINE/THREONINE-PROTEIN KINASE SD1-8"/>
    <property type="match status" value="1"/>
</dbReference>
<dbReference type="Gene3D" id="3.30.430.20">
    <property type="entry name" value="Gnk2 domain, C-X8-C-X2-C motif"/>
    <property type="match status" value="2"/>
</dbReference>
<evidence type="ECO:0000256" key="12">
    <source>
        <dbReference type="ARBA" id="ARBA00023136"/>
    </source>
</evidence>
<evidence type="ECO:0000256" key="4">
    <source>
        <dbReference type="ARBA" id="ARBA00022679"/>
    </source>
</evidence>
<keyword evidence="5 17" id="KW-0812">Transmembrane</keyword>
<dbReference type="EMBL" id="LFYR01000981">
    <property type="protein sequence ID" value="KMZ66273.1"/>
    <property type="molecule type" value="Genomic_DNA"/>
</dbReference>
<dbReference type="GO" id="GO:0005524">
    <property type="term" value="F:ATP binding"/>
    <property type="evidence" value="ECO:0007669"/>
    <property type="project" value="UniProtKB-KW"/>
</dbReference>
<dbReference type="InterPro" id="IPR000719">
    <property type="entry name" value="Prot_kinase_dom"/>
</dbReference>
<dbReference type="AlphaFoldDB" id="A0A0K9PB10"/>
<evidence type="ECO:0000259" key="19">
    <source>
        <dbReference type="PROSITE" id="PS51473"/>
    </source>
</evidence>
<gene>
    <name evidence="20" type="ORF">ZOSMA_2G02850</name>
</gene>
<reference evidence="21" key="1">
    <citation type="journal article" date="2016" name="Nature">
        <title>The genome of the seagrass Zostera marina reveals angiosperm adaptation to the sea.</title>
        <authorList>
            <person name="Olsen J.L."/>
            <person name="Rouze P."/>
            <person name="Verhelst B."/>
            <person name="Lin Y.-C."/>
            <person name="Bayer T."/>
            <person name="Collen J."/>
            <person name="Dattolo E."/>
            <person name="De Paoli E."/>
            <person name="Dittami S."/>
            <person name="Maumus F."/>
            <person name="Michel G."/>
            <person name="Kersting A."/>
            <person name="Lauritano C."/>
            <person name="Lohaus R."/>
            <person name="Toepel M."/>
            <person name="Tonon T."/>
            <person name="Vanneste K."/>
            <person name="Amirebrahimi M."/>
            <person name="Brakel J."/>
            <person name="Bostroem C."/>
            <person name="Chovatia M."/>
            <person name="Grimwood J."/>
            <person name="Jenkins J.W."/>
            <person name="Jueterbock A."/>
            <person name="Mraz A."/>
            <person name="Stam W.T."/>
            <person name="Tice H."/>
            <person name="Bornberg-Bauer E."/>
            <person name="Green P.J."/>
            <person name="Pearson G.A."/>
            <person name="Procaccini G."/>
            <person name="Duarte C.M."/>
            <person name="Schmutz J."/>
            <person name="Reusch T.B.H."/>
            <person name="Van de Peer Y."/>
        </authorList>
    </citation>
    <scope>NUCLEOTIDE SEQUENCE [LARGE SCALE GENOMIC DNA]</scope>
    <source>
        <strain evidence="21">cv. Finnish</strain>
    </source>
</reference>
<keyword evidence="13" id="KW-0325">Glycoprotein</keyword>
<keyword evidence="4" id="KW-0808">Transferase</keyword>
<evidence type="ECO:0000256" key="6">
    <source>
        <dbReference type="ARBA" id="ARBA00022729"/>
    </source>
</evidence>
<evidence type="ECO:0000256" key="1">
    <source>
        <dbReference type="ARBA" id="ARBA00004167"/>
    </source>
</evidence>
<comment type="catalytic activity">
    <reaction evidence="14">
        <text>L-threonyl-[protein] + ATP = O-phospho-L-threonyl-[protein] + ADP + H(+)</text>
        <dbReference type="Rhea" id="RHEA:46608"/>
        <dbReference type="Rhea" id="RHEA-COMP:11060"/>
        <dbReference type="Rhea" id="RHEA-COMP:11605"/>
        <dbReference type="ChEBI" id="CHEBI:15378"/>
        <dbReference type="ChEBI" id="CHEBI:30013"/>
        <dbReference type="ChEBI" id="CHEBI:30616"/>
        <dbReference type="ChEBI" id="CHEBI:61977"/>
        <dbReference type="ChEBI" id="CHEBI:456216"/>
        <dbReference type="EC" id="2.7.11.1"/>
    </reaction>
</comment>
<dbReference type="FunFam" id="3.30.200.20:FF:000466">
    <property type="entry name" value="Putative LRR receptor-like serine/threonine-protein kinase"/>
    <property type="match status" value="1"/>
</dbReference>
<dbReference type="PROSITE" id="PS00108">
    <property type="entry name" value="PROTEIN_KINASE_ST"/>
    <property type="match status" value="1"/>
</dbReference>